<dbReference type="PROSITE" id="PS51679">
    <property type="entry name" value="SAM_MT_C5"/>
    <property type="match status" value="1"/>
</dbReference>
<protein>
    <recommendedName>
        <fullName evidence="1">DNA (cytosine-5-)-methyltransferase</fullName>
        <ecNumber evidence="1">2.1.1.37</ecNumber>
    </recommendedName>
</protein>
<evidence type="ECO:0000256" key="7">
    <source>
        <dbReference type="RuleBase" id="RU000416"/>
    </source>
</evidence>
<dbReference type="KEGG" id="csr:Cspa_c36820"/>
<dbReference type="GO" id="GO:0003886">
    <property type="term" value="F:DNA (cytosine-5-)-methyltransferase activity"/>
    <property type="evidence" value="ECO:0007669"/>
    <property type="project" value="UniProtKB-EC"/>
</dbReference>
<dbReference type="PATRIC" id="fig|931276.5.peg.3712"/>
<dbReference type="Proteomes" id="UP000011728">
    <property type="component" value="Chromosome"/>
</dbReference>
<evidence type="ECO:0000256" key="1">
    <source>
        <dbReference type="ARBA" id="ARBA00011975"/>
    </source>
</evidence>
<dbReference type="SUPFAM" id="SSF53335">
    <property type="entry name" value="S-adenosyl-L-methionine-dependent methyltransferases"/>
    <property type="match status" value="1"/>
</dbReference>
<dbReference type="EMBL" id="CP004121">
    <property type="protein sequence ID" value="AGF57442.1"/>
    <property type="molecule type" value="Genomic_DNA"/>
</dbReference>
<dbReference type="AlphaFoldDB" id="M1N1S7"/>
<evidence type="ECO:0000256" key="3">
    <source>
        <dbReference type="ARBA" id="ARBA00022679"/>
    </source>
</evidence>
<dbReference type="GO" id="GO:0032259">
    <property type="term" value="P:methylation"/>
    <property type="evidence" value="ECO:0007669"/>
    <property type="project" value="UniProtKB-KW"/>
</dbReference>
<comment type="similarity">
    <text evidence="6 7">Belongs to the class I-like SAM-binding methyltransferase superfamily. C5-methyltransferase family.</text>
</comment>
<accession>M1N1S7</accession>
<dbReference type="InterPro" id="IPR027417">
    <property type="entry name" value="P-loop_NTPase"/>
</dbReference>
<dbReference type="SUPFAM" id="SSF52540">
    <property type="entry name" value="P-loop containing nucleoside triphosphate hydrolases"/>
    <property type="match status" value="1"/>
</dbReference>
<dbReference type="PANTHER" id="PTHR10629:SF52">
    <property type="entry name" value="DNA (CYTOSINE-5)-METHYLTRANSFERASE 1"/>
    <property type="match status" value="1"/>
</dbReference>
<evidence type="ECO:0000256" key="5">
    <source>
        <dbReference type="ARBA" id="ARBA00022747"/>
    </source>
</evidence>
<dbReference type="EC" id="2.1.1.37" evidence="1"/>
<dbReference type="HOGENOM" id="CLU_351172_0_0_9"/>
<dbReference type="GO" id="GO:0009307">
    <property type="term" value="P:DNA restriction-modification system"/>
    <property type="evidence" value="ECO:0007669"/>
    <property type="project" value="UniProtKB-KW"/>
</dbReference>
<evidence type="ECO:0000256" key="4">
    <source>
        <dbReference type="ARBA" id="ARBA00022691"/>
    </source>
</evidence>
<keyword evidence="5" id="KW-0680">Restriction system</keyword>
<dbReference type="GO" id="GO:0003677">
    <property type="term" value="F:DNA binding"/>
    <property type="evidence" value="ECO:0007669"/>
    <property type="project" value="TreeGrafter"/>
</dbReference>
<reference evidence="8" key="1">
    <citation type="submission" date="2013-02" db="EMBL/GenBank/DDBJ databases">
        <title>Genome sequence of Clostridium saccharoperbutylacetonicum N1-4(HMT).</title>
        <authorList>
            <person name="Poehlein A."/>
            <person name="Daniel R."/>
        </authorList>
    </citation>
    <scope>NUCLEOTIDE SEQUENCE [LARGE SCALE GENOMIC DNA]</scope>
    <source>
        <strain evidence="8">N1-4</strain>
    </source>
</reference>
<keyword evidence="3 6" id="KW-0808">Transferase</keyword>
<dbReference type="NCBIfam" id="TIGR00675">
    <property type="entry name" value="dcm"/>
    <property type="match status" value="1"/>
</dbReference>
<keyword evidence="9" id="KW-1185">Reference proteome</keyword>
<dbReference type="Gene3D" id="3.40.50.150">
    <property type="entry name" value="Vaccinia Virus protein VP39"/>
    <property type="match status" value="1"/>
</dbReference>
<dbReference type="eggNOG" id="COG0630">
    <property type="taxonomic scope" value="Bacteria"/>
</dbReference>
<comment type="caution">
    <text evidence="6">Lacks conserved residue(s) required for the propagation of feature annotation.</text>
</comment>
<gene>
    <name evidence="8" type="ORF">Cspa_c36820</name>
</gene>
<dbReference type="OrthoDB" id="9813719at2"/>
<evidence type="ECO:0000256" key="2">
    <source>
        <dbReference type="ARBA" id="ARBA00022603"/>
    </source>
</evidence>
<proteinExistence type="inferred from homology"/>
<dbReference type="Pfam" id="PF00145">
    <property type="entry name" value="DNA_methylase"/>
    <property type="match status" value="1"/>
</dbReference>
<dbReference type="InterPro" id="IPR050390">
    <property type="entry name" value="C5-Methyltransferase"/>
</dbReference>
<dbReference type="PRINTS" id="PR00105">
    <property type="entry name" value="C5METTRFRASE"/>
</dbReference>
<evidence type="ECO:0000313" key="8">
    <source>
        <dbReference type="EMBL" id="AGF57442.1"/>
    </source>
</evidence>
<evidence type="ECO:0000256" key="6">
    <source>
        <dbReference type="PROSITE-ProRule" id="PRU01016"/>
    </source>
</evidence>
<dbReference type="InterPro" id="IPR029063">
    <property type="entry name" value="SAM-dependent_MTases_sf"/>
</dbReference>
<name>M1N1S7_9CLOT</name>
<dbReference type="GO" id="GO:0044027">
    <property type="term" value="P:negative regulation of gene expression via chromosomal CpG island methylation"/>
    <property type="evidence" value="ECO:0007669"/>
    <property type="project" value="TreeGrafter"/>
</dbReference>
<dbReference type="RefSeq" id="WP_015393758.1">
    <property type="nucleotide sequence ID" value="NC_020291.1"/>
</dbReference>
<dbReference type="Gene3D" id="3.90.120.10">
    <property type="entry name" value="DNA Methylase, subunit A, domain 2"/>
    <property type="match status" value="1"/>
</dbReference>
<keyword evidence="4 6" id="KW-0949">S-adenosyl-L-methionine</keyword>
<organism evidence="8 9">
    <name type="scientific">Clostridium saccharoperbutylacetonicum N1-4(HMT)</name>
    <dbReference type="NCBI Taxonomy" id="931276"/>
    <lineage>
        <taxon>Bacteria</taxon>
        <taxon>Bacillati</taxon>
        <taxon>Bacillota</taxon>
        <taxon>Clostridia</taxon>
        <taxon>Eubacteriales</taxon>
        <taxon>Clostridiaceae</taxon>
        <taxon>Clostridium</taxon>
    </lineage>
</organism>
<keyword evidence="2 6" id="KW-0489">Methyltransferase</keyword>
<dbReference type="eggNOG" id="COG0270">
    <property type="taxonomic scope" value="Bacteria"/>
</dbReference>
<sequence>MAFKVVSLFCGPGGIDLGLKMAGFDIIWGVDRDKSSCETHKKWSNAEIINDDINNIDIDDIPNSDIIVSSLIPPFFLSRITGEVKDINLNGTTLDIISKKMPKGCIYEGPAGLILSNKQEILKEFLNNFEKIGYRIYYQILNYKDYGIPQNKRKLVIIGIRKDINHIYEFPSIQNKNITIQEAFKGLDNKELNLDDRLSISLKDKERKKVTILDKNMISPSIALGRLPINSDIPMKEDKLFTISYQEAAIIQSFPIEFNFSGNKAIKFRQIINAFAPKLAFEIANQLKNVLDKENSLNKDILPMESYRIPKNTDTYEIRNNIKCHEEVIKLEKLMLPDRYEGLEDNREKYDITKIILPVKEGIDKILELYEEIESSNRGAFLILKGKSGCGKTTFLRTLDVFIENIEIKTIFNDIDLVESINSMQDTKKRLRVVIIEGRESLLESSSREINDSIHSINRFLRGKNGKNTLVVWPCNDKEIIDVLVDTAENIGGTALLDLDETYFEFQGPSEEFYLTIAKQTIELLNNGKTLLDFGLTDEAANSLIDKVETIGEYLKIINKVIRKNKKFVEGLVKREPCKMWIIVLAGNEPDKDVAALTKGEFLSADINRMLISTNANIVEDLKRYQDKIGILSNYFDCRIIYMPIVTTLSVIRDFADDKLEEILRKYKMSDKKDGSGVERLLNSELAKMINSDYKAQAKKGKTGPNSIDAFEKLTDIASKNDKILNKTFGKALIEASLIDEFASEGNFGAGLTRRTDLVCKTILGEIRLEFMWRKKTSQAEIANYTLTKLYNYGKAIGLLE</sequence>
<dbReference type="InterPro" id="IPR001525">
    <property type="entry name" value="C5_MeTfrase"/>
</dbReference>
<dbReference type="PANTHER" id="PTHR10629">
    <property type="entry name" value="CYTOSINE-SPECIFIC METHYLTRANSFERASE"/>
    <property type="match status" value="1"/>
</dbReference>
<evidence type="ECO:0000313" key="9">
    <source>
        <dbReference type="Proteomes" id="UP000011728"/>
    </source>
</evidence>